<reference evidence="3 4" key="1">
    <citation type="journal article" date="2016" name="Nat. Commun.">
        <title>Thousands of microbial genomes shed light on interconnected biogeochemical processes in an aquifer system.</title>
        <authorList>
            <person name="Anantharaman K."/>
            <person name="Brown C.T."/>
            <person name="Hug L.A."/>
            <person name="Sharon I."/>
            <person name="Castelle C.J."/>
            <person name="Probst A.J."/>
            <person name="Thomas B.C."/>
            <person name="Singh A."/>
            <person name="Wilkins M.J."/>
            <person name="Karaoz U."/>
            <person name="Brodie E.L."/>
            <person name="Williams K.H."/>
            <person name="Hubbard S.S."/>
            <person name="Banfield J.F."/>
        </authorList>
    </citation>
    <scope>NUCLEOTIDE SEQUENCE [LARGE SCALE GENOMIC DNA]</scope>
</reference>
<feature type="chain" id="PRO_5009514736" description="Porin domain-containing protein" evidence="2">
    <location>
        <begin position="21"/>
        <end position="436"/>
    </location>
</feature>
<dbReference type="SUPFAM" id="SSF56935">
    <property type="entry name" value="Porins"/>
    <property type="match status" value="1"/>
</dbReference>
<protein>
    <recommendedName>
        <fullName evidence="5">Porin domain-containing protein</fullName>
    </recommendedName>
</protein>
<feature type="signal peptide" evidence="2">
    <location>
        <begin position="1"/>
        <end position="20"/>
    </location>
</feature>
<dbReference type="Proteomes" id="UP000179242">
    <property type="component" value="Unassembled WGS sequence"/>
</dbReference>
<evidence type="ECO:0000313" key="3">
    <source>
        <dbReference type="EMBL" id="OGC39984.1"/>
    </source>
</evidence>
<dbReference type="AlphaFoldDB" id="A0A1F4U4V1"/>
<name>A0A1F4U4V1_UNCSA</name>
<evidence type="ECO:0008006" key="5">
    <source>
        <dbReference type="Google" id="ProtNLM"/>
    </source>
</evidence>
<sequence>MKRILVSVLCLGLFVSGSQAVSSGKIKAYINSLEKKIAAAEKKNNGAKADKLYRLLADAENSLDMVSDQDQGMLMAAKPKAAVQSVPVVSAPDELSDYKEEVNAAFAQMKAEIGKVASDNKDAKVSGVIFFRWQKYLANGTASTPNNFDVERAYIDLKKKLSGGASARVVLDVSRLSNDSKKNLFDYLKYAYADIPLGLGAMPVTLTGKIGLQHTVWIDWADKMLGQRWIAKSLVDNESVMSSADFGLGAVGKITTGNFPEVEYHATAMNGTGYGAAETNSSKDAALRLNSTVLESKGIGNLQVGLWGNVRGITSSNLGGDNNLFGGMVGWKAPIYTLYVEYLGGQTSSKNISGFSVGGKCEVYAGVNAFLRVDNYNPDTSGTTKKIDRTFYGVTYDVNKDVKLSADIQTATGGSAASTSKGTTTSIFYLHSMIAY</sequence>
<proteinExistence type="predicted"/>
<gene>
    <name evidence="3" type="ORF">A2438_05690</name>
</gene>
<accession>A0A1F4U4V1</accession>
<organism evidence="3 4">
    <name type="scientific">candidate division WOR-1 bacterium RIFOXYC2_FULL_46_14</name>
    <dbReference type="NCBI Taxonomy" id="1802587"/>
    <lineage>
        <taxon>Bacteria</taxon>
        <taxon>Bacillati</taxon>
        <taxon>Saganbacteria</taxon>
    </lineage>
</organism>
<dbReference type="InterPro" id="IPR023614">
    <property type="entry name" value="Porin_dom_sf"/>
</dbReference>
<evidence type="ECO:0000256" key="1">
    <source>
        <dbReference type="SAM" id="Coils"/>
    </source>
</evidence>
<keyword evidence="2" id="KW-0732">Signal</keyword>
<dbReference type="Gene3D" id="2.40.160.10">
    <property type="entry name" value="Porin"/>
    <property type="match status" value="1"/>
</dbReference>
<dbReference type="EMBL" id="MEUJ01000005">
    <property type="protein sequence ID" value="OGC39984.1"/>
    <property type="molecule type" value="Genomic_DNA"/>
</dbReference>
<evidence type="ECO:0000313" key="4">
    <source>
        <dbReference type="Proteomes" id="UP000179242"/>
    </source>
</evidence>
<keyword evidence="1" id="KW-0175">Coiled coil</keyword>
<evidence type="ECO:0000256" key="2">
    <source>
        <dbReference type="SAM" id="SignalP"/>
    </source>
</evidence>
<feature type="coiled-coil region" evidence="1">
    <location>
        <begin position="30"/>
        <end position="69"/>
    </location>
</feature>
<comment type="caution">
    <text evidence="3">The sequence shown here is derived from an EMBL/GenBank/DDBJ whole genome shotgun (WGS) entry which is preliminary data.</text>
</comment>